<evidence type="ECO:0000313" key="2">
    <source>
        <dbReference type="EMBL" id="WOB05893.1"/>
    </source>
</evidence>
<dbReference type="RefSeq" id="WP_316697973.1">
    <property type="nucleotide sequence ID" value="NZ_CP136336.1"/>
</dbReference>
<dbReference type="EMBL" id="CP136336">
    <property type="protein sequence ID" value="WOB05893.1"/>
    <property type="molecule type" value="Genomic_DNA"/>
</dbReference>
<evidence type="ECO:0000256" key="1">
    <source>
        <dbReference type="SAM" id="Phobius"/>
    </source>
</evidence>
<sequence length="105" mass="11883">MNAPVDTKSAVTQELHRIEEDCIHSGKAHFNAAARWAALHYWLGIPSVMFSAVAGAAFLKSEPLTRWRNEKIHRAKDILEQTRDYESSGHAALAEREIEKLIPEF</sequence>
<gene>
    <name evidence="2" type="ORF">RXV79_13270</name>
</gene>
<keyword evidence="1" id="KW-0812">Transmembrane</keyword>
<keyword evidence="3" id="KW-1185">Reference proteome</keyword>
<protein>
    <submittedName>
        <fullName evidence="2">Uncharacterized protein</fullName>
    </submittedName>
</protein>
<name>A0ABZ0CSN7_9BURK</name>
<feature type="transmembrane region" description="Helical" evidence="1">
    <location>
        <begin position="39"/>
        <end position="59"/>
    </location>
</feature>
<evidence type="ECO:0000313" key="3">
    <source>
        <dbReference type="Proteomes" id="UP001303946"/>
    </source>
</evidence>
<keyword evidence="1" id="KW-1133">Transmembrane helix</keyword>
<keyword evidence="1" id="KW-0472">Membrane</keyword>
<reference evidence="2 3" key="1">
    <citation type="submission" date="2023-10" db="EMBL/GenBank/DDBJ databases">
        <title>Bacteria for the degradation of biodegradable plastic PBAT(Polybutylene adipate terephthalate).</title>
        <authorList>
            <person name="Weon H.-Y."/>
            <person name="Yeon J."/>
        </authorList>
    </citation>
    <scope>NUCLEOTIDE SEQUENCE [LARGE SCALE GENOMIC DNA]</scope>
    <source>
        <strain evidence="2 3">SBD 7-3</strain>
    </source>
</reference>
<proteinExistence type="predicted"/>
<accession>A0ABZ0CSN7</accession>
<dbReference type="Proteomes" id="UP001303946">
    <property type="component" value="Chromosome"/>
</dbReference>
<organism evidence="2 3">
    <name type="scientific">Piscinibacter gummiphilus</name>
    <dbReference type="NCBI Taxonomy" id="946333"/>
    <lineage>
        <taxon>Bacteria</taxon>
        <taxon>Pseudomonadati</taxon>
        <taxon>Pseudomonadota</taxon>
        <taxon>Betaproteobacteria</taxon>
        <taxon>Burkholderiales</taxon>
        <taxon>Sphaerotilaceae</taxon>
        <taxon>Piscinibacter</taxon>
    </lineage>
</organism>